<dbReference type="EMBL" id="OP072408">
    <property type="protein sequence ID" value="UVX34645.1"/>
    <property type="molecule type" value="Genomic_DNA"/>
</dbReference>
<keyword evidence="2" id="KW-1185">Reference proteome</keyword>
<proteinExistence type="predicted"/>
<evidence type="ECO:0000313" key="2">
    <source>
        <dbReference type="Proteomes" id="UP001160019"/>
    </source>
</evidence>
<name>A0ABY5TRL6_9VIRU</name>
<dbReference type="Proteomes" id="UP001160019">
    <property type="component" value="Segment"/>
</dbReference>
<accession>A0ABY5TRL6</accession>
<reference evidence="1 2" key="1">
    <citation type="submission" date="2022-07" db="EMBL/GenBank/DDBJ databases">
        <title>High-quality bacteriophage genomes in the Japanese 4D cohort.</title>
        <authorList>
            <person name="Nishijima S."/>
        </authorList>
    </citation>
    <scope>NUCLEOTIDE SEQUENCE [LARGE SCALE GENOMIC DNA]</scope>
    <source>
        <strain evidence="1">2815_119144</strain>
    </source>
</reference>
<organism evidence="1 2">
    <name type="scientific">Bacteriophage sp</name>
    <dbReference type="NCBI Taxonomy" id="38018"/>
    <lineage>
        <taxon>Viruses</taxon>
    </lineage>
</organism>
<dbReference type="Pfam" id="PF04404">
    <property type="entry name" value="ERF"/>
    <property type="match status" value="1"/>
</dbReference>
<evidence type="ECO:0000313" key="1">
    <source>
        <dbReference type="EMBL" id="UVX34645.1"/>
    </source>
</evidence>
<dbReference type="InterPro" id="IPR007499">
    <property type="entry name" value="ERF_bacteria_virus"/>
</dbReference>
<sequence>MENNTLSKKFMQVLNEVPNFSTDETANAGSRTYKYLNLSTLLKNIKPIFEKHGIAFSQKVTFDGTGGGRQALGTVETIIFDENEQQTVCEYPFFVTGDPQQVGSAITYARRYSLTTVLGIFPDKDDDGGYAKQRYDTADRPIGADQYATLVKAMDAHRLPSEARGEFISGTLNRPIKGWRGITQADLTKLMGAINKM</sequence>
<protein>
    <submittedName>
        <fullName evidence="1">ERF superfamily protein</fullName>
    </submittedName>
</protein>